<feature type="domain" description="DUF6922" evidence="1">
    <location>
        <begin position="9"/>
        <end position="55"/>
    </location>
</feature>
<protein>
    <recommendedName>
        <fullName evidence="1">DUF6922 domain-containing protein</fullName>
    </recommendedName>
</protein>
<proteinExistence type="predicted"/>
<dbReference type="EMBL" id="JABBVZ010000107">
    <property type="protein sequence ID" value="NMP24400.1"/>
    <property type="molecule type" value="Genomic_DNA"/>
</dbReference>
<evidence type="ECO:0000259" key="1">
    <source>
        <dbReference type="Pfam" id="PF21956"/>
    </source>
</evidence>
<dbReference type="Proteomes" id="UP000533476">
    <property type="component" value="Unassembled WGS sequence"/>
</dbReference>
<feature type="non-terminal residue" evidence="2">
    <location>
        <position position="80"/>
    </location>
</feature>
<evidence type="ECO:0000313" key="3">
    <source>
        <dbReference type="Proteomes" id="UP000533476"/>
    </source>
</evidence>
<evidence type="ECO:0000313" key="2">
    <source>
        <dbReference type="EMBL" id="NMP24400.1"/>
    </source>
</evidence>
<dbReference type="AlphaFoldDB" id="A0A7Y0L708"/>
<dbReference type="Pfam" id="PF21956">
    <property type="entry name" value="DUF6922"/>
    <property type="match status" value="1"/>
</dbReference>
<accession>A0A7Y0L708</accession>
<organism evidence="2 3">
    <name type="scientific">Sulfobacillus harzensis</name>
    <dbReference type="NCBI Taxonomy" id="2729629"/>
    <lineage>
        <taxon>Bacteria</taxon>
        <taxon>Bacillati</taxon>
        <taxon>Bacillota</taxon>
        <taxon>Clostridia</taxon>
        <taxon>Eubacteriales</taxon>
        <taxon>Clostridiales Family XVII. Incertae Sedis</taxon>
        <taxon>Sulfobacillus</taxon>
    </lineage>
</organism>
<reference evidence="2 3" key="1">
    <citation type="submission" date="2020-04" db="EMBL/GenBank/DDBJ databases">
        <authorList>
            <person name="Zhang R."/>
            <person name="Schippers A."/>
        </authorList>
    </citation>
    <scope>NUCLEOTIDE SEQUENCE [LARGE SCALE GENOMIC DNA]</scope>
    <source>
        <strain evidence="2 3">DSM 109850</strain>
    </source>
</reference>
<name>A0A7Y0L708_9FIRM</name>
<gene>
    <name evidence="2" type="ORF">HIJ39_18930</name>
</gene>
<keyword evidence="3" id="KW-1185">Reference proteome</keyword>
<sequence length="80" mass="9394">MTLPMRIQRLFYRYHADLLDSERHAAVIIPTVLSDGALDDWDWLFRVYGWEAIRAWIAEPGHAAMLPPPMERFWTLILLG</sequence>
<comment type="caution">
    <text evidence="2">The sequence shown here is derived from an EMBL/GenBank/DDBJ whole genome shotgun (WGS) entry which is preliminary data.</text>
</comment>
<dbReference type="InterPro" id="IPR053830">
    <property type="entry name" value="DUF6922"/>
</dbReference>